<name>A0A7T0KPX9_9CORY</name>
<dbReference type="EMBL" id="CP064955">
    <property type="protein sequence ID" value="QPK83868.1"/>
    <property type="molecule type" value="Genomic_DNA"/>
</dbReference>
<accession>A0A7T0KPX9</accession>
<sequence length="206" mass="21692">MRIPLTLTLASASLIVAGCASEAPEPVVEEVTSTVTSTTTVPPFEPDDPVEKDDAFTFSAGKYELGPLEGEAELFNACESLTSAELKKLDLEVAGDVDQTQTTLSCPMIKGGDSAVAYVVTSIAGSRATVGEFDESLRITELKASTSVPNLYLGQYGGQPPMCGAFVDTTSGILSVNVVDTRAEMPVGKQCERAQKTLESLYKIGK</sequence>
<keyword evidence="1" id="KW-0732">Signal</keyword>
<dbReference type="Pfam" id="PF12079">
    <property type="entry name" value="DUF3558"/>
    <property type="match status" value="1"/>
</dbReference>
<gene>
    <name evidence="2" type="ORF">G7Y29_03485</name>
</gene>
<feature type="chain" id="PRO_5032343393" evidence="1">
    <location>
        <begin position="23"/>
        <end position="206"/>
    </location>
</feature>
<dbReference type="KEGG" id="cqn:G7Y29_03485"/>
<dbReference type="PROSITE" id="PS51257">
    <property type="entry name" value="PROKAR_LIPOPROTEIN"/>
    <property type="match status" value="1"/>
</dbReference>
<protein>
    <submittedName>
        <fullName evidence="2">DUF3558 family protein</fullName>
    </submittedName>
</protein>
<evidence type="ECO:0000256" key="1">
    <source>
        <dbReference type="SAM" id="SignalP"/>
    </source>
</evidence>
<dbReference type="AlphaFoldDB" id="A0A7T0KPX9"/>
<proteinExistence type="predicted"/>
<feature type="signal peptide" evidence="1">
    <location>
        <begin position="1"/>
        <end position="22"/>
    </location>
</feature>
<organism evidence="2 3">
    <name type="scientific">Corynebacterium qintianiae</name>
    <dbReference type="NCBI Taxonomy" id="2709392"/>
    <lineage>
        <taxon>Bacteria</taxon>
        <taxon>Bacillati</taxon>
        <taxon>Actinomycetota</taxon>
        <taxon>Actinomycetes</taxon>
        <taxon>Mycobacteriales</taxon>
        <taxon>Corynebacteriaceae</taxon>
        <taxon>Corynebacterium</taxon>
    </lineage>
</organism>
<evidence type="ECO:0000313" key="3">
    <source>
        <dbReference type="Proteomes" id="UP000594586"/>
    </source>
</evidence>
<dbReference type="Proteomes" id="UP000594586">
    <property type="component" value="Chromosome"/>
</dbReference>
<evidence type="ECO:0000313" key="2">
    <source>
        <dbReference type="EMBL" id="QPK83868.1"/>
    </source>
</evidence>
<keyword evidence="3" id="KW-1185">Reference proteome</keyword>
<dbReference type="InterPro" id="IPR024520">
    <property type="entry name" value="DUF3558"/>
</dbReference>
<dbReference type="RefSeq" id="WP_165002005.1">
    <property type="nucleotide sequence ID" value="NZ_CP064955.1"/>
</dbReference>
<reference evidence="2 3" key="1">
    <citation type="submission" date="2020-11" db="EMBL/GenBank/DDBJ databases">
        <title>Corynebacterium sp. MC1420.</title>
        <authorList>
            <person name="Zhou J."/>
        </authorList>
    </citation>
    <scope>NUCLEOTIDE SEQUENCE [LARGE SCALE GENOMIC DNA]</scope>
    <source>
        <strain evidence="2 3">MC1420</strain>
    </source>
</reference>